<organism evidence="1 2">
    <name type="scientific">Gluconobacter potus</name>
    <dbReference type="NCBI Taxonomy" id="2724927"/>
    <lineage>
        <taxon>Bacteria</taxon>
        <taxon>Pseudomonadati</taxon>
        <taxon>Pseudomonadota</taxon>
        <taxon>Alphaproteobacteria</taxon>
        <taxon>Acetobacterales</taxon>
        <taxon>Acetobacteraceae</taxon>
        <taxon>Gluconobacter</taxon>
    </lineage>
</organism>
<dbReference type="AlphaFoldDB" id="A0A149QRR8"/>
<sequence>MSFVTRFIPDFKTDCRPVITGTTLAMDVRLALSLASHIGENGLSASDGGLSYPSAHDCYIVGNRLAEQLVKMGPVDEAFRHDLGELARALCSTKPSPKMIQETAYYVGLYAGETPQ</sequence>
<evidence type="ECO:0000313" key="1">
    <source>
        <dbReference type="EMBL" id="KXV00016.1"/>
    </source>
</evidence>
<evidence type="ECO:0000313" key="2">
    <source>
        <dbReference type="Proteomes" id="UP000075573"/>
    </source>
</evidence>
<protein>
    <submittedName>
        <fullName evidence="1">Uncharacterized protein</fullName>
    </submittedName>
</protein>
<dbReference type="PATRIC" id="fig|442.7.peg.3281"/>
<proteinExistence type="predicted"/>
<accession>A0A149QRR8</accession>
<gene>
    <name evidence="1" type="ORF">AD929_12315</name>
</gene>
<comment type="caution">
    <text evidence="1">The sequence shown here is derived from an EMBL/GenBank/DDBJ whole genome shotgun (WGS) entry which is preliminary data.</text>
</comment>
<name>A0A149QRR8_9PROT</name>
<dbReference type="RefSeq" id="WP_062497265.1">
    <property type="nucleotide sequence ID" value="NZ_LHZB01000118.1"/>
</dbReference>
<reference evidence="1 2" key="1">
    <citation type="submission" date="2015-06" db="EMBL/GenBank/DDBJ databases">
        <title>Improved classification and identification of acetic acid bacteria using matrix-assisted laser desorption/ionization time-of-flight mass spectrometry; Gluconobacter nephelii and Gluconobacter uchimurae are later heterotypic synonyms of Gluconobacter japonicus and Gluconobacter oxydans, respectively.</title>
        <authorList>
            <person name="Li L."/>
            <person name="Cleenwerck I."/>
            <person name="De Vuyst L."/>
            <person name="Vandamme P."/>
        </authorList>
    </citation>
    <scope>NUCLEOTIDE SEQUENCE [LARGE SCALE GENOMIC DNA]</scope>
    <source>
        <strain evidence="1 2">LMG 1764</strain>
    </source>
</reference>
<dbReference type="Proteomes" id="UP000075573">
    <property type="component" value="Unassembled WGS sequence"/>
</dbReference>
<dbReference type="EMBL" id="LHZB01000118">
    <property type="protein sequence ID" value="KXV00016.1"/>
    <property type="molecule type" value="Genomic_DNA"/>
</dbReference>